<dbReference type="GO" id="GO:0008270">
    <property type="term" value="F:zinc ion binding"/>
    <property type="evidence" value="ECO:0007669"/>
    <property type="project" value="UniProtKB-KW"/>
</dbReference>
<dbReference type="Pfam" id="PF00096">
    <property type="entry name" value="zf-C2H2"/>
    <property type="match status" value="1"/>
</dbReference>
<reference evidence="9" key="1">
    <citation type="journal article" date="2021" name="Nat. Commun.">
        <title>Genetic determinants of endophytism in the Arabidopsis root mycobiome.</title>
        <authorList>
            <person name="Mesny F."/>
            <person name="Miyauchi S."/>
            <person name="Thiergart T."/>
            <person name="Pickel B."/>
            <person name="Atanasova L."/>
            <person name="Karlsson M."/>
            <person name="Huettel B."/>
            <person name="Barry K.W."/>
            <person name="Haridas S."/>
            <person name="Chen C."/>
            <person name="Bauer D."/>
            <person name="Andreopoulos W."/>
            <person name="Pangilinan J."/>
            <person name="LaButti K."/>
            <person name="Riley R."/>
            <person name="Lipzen A."/>
            <person name="Clum A."/>
            <person name="Drula E."/>
            <person name="Henrissat B."/>
            <person name="Kohler A."/>
            <person name="Grigoriev I.V."/>
            <person name="Martin F.M."/>
            <person name="Hacquard S."/>
        </authorList>
    </citation>
    <scope>NUCLEOTIDE SEQUENCE</scope>
    <source>
        <strain evidence="9">MPI-CAGE-AT-0021</strain>
    </source>
</reference>
<organism evidence="9 10">
    <name type="scientific">Dactylonectria estremocensis</name>
    <dbReference type="NCBI Taxonomy" id="1079267"/>
    <lineage>
        <taxon>Eukaryota</taxon>
        <taxon>Fungi</taxon>
        <taxon>Dikarya</taxon>
        <taxon>Ascomycota</taxon>
        <taxon>Pezizomycotina</taxon>
        <taxon>Sordariomycetes</taxon>
        <taxon>Hypocreomycetidae</taxon>
        <taxon>Hypocreales</taxon>
        <taxon>Nectriaceae</taxon>
        <taxon>Dactylonectria</taxon>
    </lineage>
</organism>
<evidence type="ECO:0000256" key="1">
    <source>
        <dbReference type="ARBA" id="ARBA00004123"/>
    </source>
</evidence>
<evidence type="ECO:0000256" key="3">
    <source>
        <dbReference type="ARBA" id="ARBA00022737"/>
    </source>
</evidence>
<dbReference type="Pfam" id="PF04082">
    <property type="entry name" value="Fungal_trans"/>
    <property type="match status" value="1"/>
</dbReference>
<keyword evidence="4 7" id="KW-0863">Zinc-finger</keyword>
<dbReference type="EMBL" id="JAGMUU010000005">
    <property type="protein sequence ID" value="KAH7151789.1"/>
    <property type="molecule type" value="Genomic_DNA"/>
</dbReference>
<evidence type="ECO:0000313" key="9">
    <source>
        <dbReference type="EMBL" id="KAH7151789.1"/>
    </source>
</evidence>
<gene>
    <name evidence="9" type="ORF">B0J13DRAFT_582781</name>
</gene>
<evidence type="ECO:0000256" key="2">
    <source>
        <dbReference type="ARBA" id="ARBA00022723"/>
    </source>
</evidence>
<proteinExistence type="predicted"/>
<dbReference type="InterPro" id="IPR036236">
    <property type="entry name" value="Znf_C2H2_sf"/>
</dbReference>
<evidence type="ECO:0000256" key="4">
    <source>
        <dbReference type="ARBA" id="ARBA00022771"/>
    </source>
</evidence>
<dbReference type="Gene3D" id="3.30.160.60">
    <property type="entry name" value="Classic Zinc Finger"/>
    <property type="match status" value="2"/>
</dbReference>
<comment type="caution">
    <text evidence="9">The sequence shown here is derived from an EMBL/GenBank/DDBJ whole genome shotgun (WGS) entry which is preliminary data.</text>
</comment>
<keyword evidence="6" id="KW-0539">Nucleus</keyword>
<feature type="domain" description="C2H2-type" evidence="8">
    <location>
        <begin position="589"/>
        <end position="617"/>
    </location>
</feature>
<dbReference type="GO" id="GO:0005634">
    <property type="term" value="C:nucleus"/>
    <property type="evidence" value="ECO:0007669"/>
    <property type="project" value="UniProtKB-SubCell"/>
</dbReference>
<name>A0A9P9F2M0_9HYPO</name>
<evidence type="ECO:0000313" key="10">
    <source>
        <dbReference type="Proteomes" id="UP000717696"/>
    </source>
</evidence>
<protein>
    <submittedName>
        <fullName evidence="9">Amidase signature domain-containing protein</fullName>
    </submittedName>
</protein>
<dbReference type="Gene3D" id="3.90.1300.10">
    <property type="entry name" value="Amidase signature (AS) domain"/>
    <property type="match status" value="1"/>
</dbReference>
<dbReference type="OrthoDB" id="654211at2759"/>
<feature type="domain" description="C2H2-type" evidence="8">
    <location>
        <begin position="561"/>
        <end position="588"/>
    </location>
</feature>
<dbReference type="GO" id="GO:0006351">
    <property type="term" value="P:DNA-templated transcription"/>
    <property type="evidence" value="ECO:0007669"/>
    <property type="project" value="InterPro"/>
</dbReference>
<dbReference type="FunFam" id="3.30.160.60:FF:002343">
    <property type="entry name" value="Zinc finger protein 33A"/>
    <property type="match status" value="1"/>
</dbReference>
<dbReference type="InterPro" id="IPR013087">
    <property type="entry name" value="Znf_C2H2_type"/>
</dbReference>
<dbReference type="PROSITE" id="PS50157">
    <property type="entry name" value="ZINC_FINGER_C2H2_2"/>
    <property type="match status" value="2"/>
</dbReference>
<evidence type="ECO:0000259" key="8">
    <source>
        <dbReference type="PROSITE" id="PS50157"/>
    </source>
</evidence>
<evidence type="ECO:0000256" key="7">
    <source>
        <dbReference type="PROSITE-ProRule" id="PRU00042"/>
    </source>
</evidence>
<dbReference type="CDD" id="cd12148">
    <property type="entry name" value="fungal_TF_MHR"/>
    <property type="match status" value="1"/>
</dbReference>
<dbReference type="InterPro" id="IPR023631">
    <property type="entry name" value="Amidase_dom"/>
</dbReference>
<dbReference type="InterPro" id="IPR007219">
    <property type="entry name" value="XnlR_reg_dom"/>
</dbReference>
<dbReference type="GO" id="GO:0000981">
    <property type="term" value="F:DNA-binding transcription factor activity, RNA polymerase II-specific"/>
    <property type="evidence" value="ECO:0007669"/>
    <property type="project" value="InterPro"/>
</dbReference>
<keyword evidence="10" id="KW-1185">Reference proteome</keyword>
<dbReference type="InterPro" id="IPR051059">
    <property type="entry name" value="VerF-like"/>
</dbReference>
<dbReference type="Proteomes" id="UP000717696">
    <property type="component" value="Unassembled WGS sequence"/>
</dbReference>
<dbReference type="InterPro" id="IPR036928">
    <property type="entry name" value="AS_sf"/>
</dbReference>
<comment type="subcellular location">
    <subcellularLocation>
        <location evidence="1">Nucleus</location>
    </subcellularLocation>
</comment>
<dbReference type="GO" id="GO:0000978">
    <property type="term" value="F:RNA polymerase II cis-regulatory region sequence-specific DNA binding"/>
    <property type="evidence" value="ECO:0007669"/>
    <property type="project" value="InterPro"/>
</dbReference>
<keyword evidence="2" id="KW-0479">Metal-binding</keyword>
<dbReference type="SUPFAM" id="SSF57667">
    <property type="entry name" value="beta-beta-alpha zinc fingers"/>
    <property type="match status" value="1"/>
</dbReference>
<accession>A0A9P9F2M0</accession>
<dbReference type="SUPFAM" id="SSF75304">
    <property type="entry name" value="Amidase signature (AS) enzymes"/>
    <property type="match status" value="1"/>
</dbReference>
<keyword evidence="3" id="KW-0677">Repeat</keyword>
<dbReference type="SMART" id="SM00355">
    <property type="entry name" value="ZnF_C2H2"/>
    <property type="match status" value="2"/>
</dbReference>
<evidence type="ECO:0000256" key="6">
    <source>
        <dbReference type="ARBA" id="ARBA00023242"/>
    </source>
</evidence>
<keyword evidence="5" id="KW-0862">Zinc</keyword>
<dbReference type="PROSITE" id="PS00028">
    <property type="entry name" value="ZINC_FINGER_C2H2_1"/>
    <property type="match status" value="1"/>
</dbReference>
<sequence length="1347" mass="148489">MSVFFKEASPNNPVKKGDVENVLGRIGVAINDQDSDDFHQLLAAVHDCAEHIADLPDYQPISDVKKYPRENVRRPAADEQDFGNAWAHKFLIRGDPNGSLLRGKQVCVKDCIAVAGVPQFYGSDAFPAWTPSTDATIVTRLLDAGANVVGTATCENFCNSTSSFTSAQGVVENPYRKGYSAGGSTSGGAALVGSGLVDYAIGGDQGGSIRVPAALCGCVGFKPTHGLVPWTGITSGDAIDDHAGPLTRSVFDAALCLDALAGNDGIDDRSFASGAHGSHRYAESLLTGSNQPRSLAGVRIGILREGFDPAVFDPKVKEVVLSAVSKFQQLGATVEEVSIPSHLEGPAIWTIQQRISGSLTILGQAHGRRGLQLTEFERARLPWTTENFQKLFPSTQNTIINGLYLMDRFPGLYGKAVNLGRKISDDYERALSEFDVLVMPTTPYVAPQHGSRGTPRQCFEPSIGLTSNTAVFNVTGHPAMSMPVGMAPAKEDSTVLLPVGMQMVGALWQEKKVLQVAHAWETAFDWKETAVAVNEGCSDTIFANIRTGKFPTREVRVRLPHVCSHCARSFKRSEHLERHVRTHTKEKPFLCSCGAAFTRRDLLTRHQRITFHEGDAANPTISHRRAVPDLAAAAAAESLSTLSGLNAPPWVQQPVSAAVYVDVSQRGIISQTISSEACNQALMAPQILDQGQDMSGLDQFREFAEFLDGVGLPAEWSPYFQNPERESEAGDQAPGELEVSVVHPHSGPVTRPGTPFSSWLPSAPENDRITGAGSVENPRVHEFSPPLFKITDEQRARLDLSLERFRGVLDPDFRLPSRHALTRYITSYFEGFHTHLVFIHVHTWRVLDSPLELVLSIAALGAQYCLEHRNSERLFHAGKAVLSERLFHERDKFGPKTASLLSMQTGPHQRQVVRNGESLMSDMLSMDCGLWEPIDTVRALINLMGYATWEPKESLLQEAFTLQGLLAQVLRDVGLEEEDEPESASDLASLHTTWLAWVRQESVRRAKLIAFSFIHIHSVAYNVYPALRSNEIHLRLPCSTKEWKAPAAVQWQSAQQEVRKQQLHFQDALGLLLRNLDCGVALDPIPTPLGNYVLLHGLLQRIYIVRDLSLPIMDHSASLPAEEVDKLERGLRSWTTSWQQAPESSLNPNNENGPIPFTSSSLLGLAYVRIYLNLGPYRQLETRDPARIAKAMLKCPGVERSDGVISALLYATHALSIPVRLGVDRVARSQAFFWSVRHSLSALECAVLLSKWLCSLHSSVKAVPLTGSEDRILHWVRCIVEEAYAVVDFDEEEEAGLRLDPQGLSFAVLKIWAHFFKRNTQWPFINILGASLEKYRDQLIRKCQQRP</sequence>
<dbReference type="Pfam" id="PF01425">
    <property type="entry name" value="Amidase"/>
    <property type="match status" value="1"/>
</dbReference>
<dbReference type="GO" id="GO:0000785">
    <property type="term" value="C:chromatin"/>
    <property type="evidence" value="ECO:0007669"/>
    <property type="project" value="TreeGrafter"/>
</dbReference>
<evidence type="ECO:0000256" key="5">
    <source>
        <dbReference type="ARBA" id="ARBA00022833"/>
    </source>
</evidence>
<dbReference type="PANTHER" id="PTHR40626:SF10">
    <property type="entry name" value="C2H2-TYPE DOMAIN-CONTAINING PROTEIN"/>
    <property type="match status" value="1"/>
</dbReference>
<dbReference type="PANTHER" id="PTHR40626">
    <property type="entry name" value="MIP31509P"/>
    <property type="match status" value="1"/>
</dbReference>